<dbReference type="InterPro" id="IPR016181">
    <property type="entry name" value="Acyl_CoA_acyltransferase"/>
</dbReference>
<name>A0ABQ2EEM9_9ACTN</name>
<dbReference type="Proteomes" id="UP000660265">
    <property type="component" value="Unassembled WGS sequence"/>
</dbReference>
<sequence length="411" mass="44850">MADWPCTGSIWAGTVLFCVCSSGGRPRERPTGTGPSDRGVELSEVRVRGAAAARIRVMRPGELDTGEIDRWRELRALSGAPANPFMEPEFTLAVGRVRPGARVAVVGDGSGAPGGFFPYERGPLGQGRAIGYGVSDSQGAVLSPEHTLTAGELLRACSLTSWEFDNLEADQTLFVPEAAEEFDSPVIDVGQGYGAYEAVLRAGSPKFFRTTTAKERRLARQAGEVRFVFDERDPAALRTLMEWKSAQYRRTGRRDRFAKEWISALVRRLAADRTPGCSGVLSVLYAGDRPVAAHFGLRSRTVLSCWFPAYDTDFAKFSPGLILHLRMAEAAAGAGIALLDLGRGAAEYKDALKTGDLRVYEGASVRRGPRAALYRLSREPSRRAHSFVRNRPKLAGYAQRALNQVGRLRDR</sequence>
<proteinExistence type="predicted"/>
<dbReference type="InterPro" id="IPR038740">
    <property type="entry name" value="BioF2-like_GNAT_dom"/>
</dbReference>
<accession>A0ABQ2EEM9</accession>
<gene>
    <name evidence="2" type="ORF">GCM10011583_46890</name>
</gene>
<organism evidence="2 3">
    <name type="scientific">Streptomyces camponoticapitis</name>
    <dbReference type="NCBI Taxonomy" id="1616125"/>
    <lineage>
        <taxon>Bacteria</taxon>
        <taxon>Bacillati</taxon>
        <taxon>Actinomycetota</taxon>
        <taxon>Actinomycetes</taxon>
        <taxon>Kitasatosporales</taxon>
        <taxon>Streptomycetaceae</taxon>
        <taxon>Streptomyces</taxon>
    </lineage>
</organism>
<feature type="domain" description="BioF2-like acetyltransferase" evidence="1">
    <location>
        <begin position="208"/>
        <end position="349"/>
    </location>
</feature>
<evidence type="ECO:0000313" key="2">
    <source>
        <dbReference type="EMBL" id="GGK09495.1"/>
    </source>
</evidence>
<evidence type="ECO:0000313" key="3">
    <source>
        <dbReference type="Proteomes" id="UP000660265"/>
    </source>
</evidence>
<comment type="caution">
    <text evidence="2">The sequence shown here is derived from an EMBL/GenBank/DDBJ whole genome shotgun (WGS) entry which is preliminary data.</text>
</comment>
<dbReference type="SUPFAM" id="SSF55729">
    <property type="entry name" value="Acyl-CoA N-acyltransferases (Nat)"/>
    <property type="match status" value="1"/>
</dbReference>
<evidence type="ECO:0000259" key="1">
    <source>
        <dbReference type="Pfam" id="PF13480"/>
    </source>
</evidence>
<dbReference type="Gene3D" id="3.40.630.30">
    <property type="match status" value="1"/>
</dbReference>
<reference evidence="3" key="1">
    <citation type="journal article" date="2019" name="Int. J. Syst. Evol. Microbiol.">
        <title>The Global Catalogue of Microorganisms (GCM) 10K type strain sequencing project: providing services to taxonomists for standard genome sequencing and annotation.</title>
        <authorList>
            <consortium name="The Broad Institute Genomics Platform"/>
            <consortium name="The Broad Institute Genome Sequencing Center for Infectious Disease"/>
            <person name="Wu L."/>
            <person name="Ma J."/>
        </authorList>
    </citation>
    <scope>NUCLEOTIDE SEQUENCE [LARGE SCALE GENOMIC DNA]</scope>
    <source>
        <strain evidence="3">CGMCC 4.7275</strain>
    </source>
</reference>
<dbReference type="EMBL" id="BMMV01000016">
    <property type="protein sequence ID" value="GGK09495.1"/>
    <property type="molecule type" value="Genomic_DNA"/>
</dbReference>
<keyword evidence="3" id="KW-1185">Reference proteome</keyword>
<dbReference type="Pfam" id="PF13480">
    <property type="entry name" value="Acetyltransf_6"/>
    <property type="match status" value="1"/>
</dbReference>
<protein>
    <submittedName>
        <fullName evidence="2">Cellulose biosynthesis protein CelD</fullName>
    </submittedName>
</protein>